<dbReference type="PROSITE" id="PS51318">
    <property type="entry name" value="TAT"/>
    <property type="match status" value="1"/>
</dbReference>
<comment type="pathway">
    <text evidence="1">Plant hormone metabolism; auxin biosynthesis.</text>
</comment>
<dbReference type="SUPFAM" id="SSF54373">
    <property type="entry name" value="FAD-linked reductases, C-terminal domain"/>
    <property type="match status" value="1"/>
</dbReference>
<dbReference type="Proteomes" id="UP001462640">
    <property type="component" value="Unassembled WGS sequence"/>
</dbReference>
<reference evidence="9 10" key="1">
    <citation type="submission" date="2024-05" db="EMBL/GenBank/DDBJ databases">
        <title>Roseateles sp. 2.12 16S ribosomal RNA gene Genome sequencing and assembly.</title>
        <authorList>
            <person name="Woo H."/>
        </authorList>
    </citation>
    <scope>NUCLEOTIDE SEQUENCE [LARGE SCALE GENOMIC DNA]</scope>
    <source>
        <strain evidence="9 10">2.12</strain>
    </source>
</reference>
<evidence type="ECO:0000259" key="8">
    <source>
        <dbReference type="Pfam" id="PF01593"/>
    </source>
</evidence>
<dbReference type="Gene3D" id="1.20.1440.240">
    <property type="match status" value="1"/>
</dbReference>
<evidence type="ECO:0000313" key="10">
    <source>
        <dbReference type="Proteomes" id="UP001462640"/>
    </source>
</evidence>
<comment type="caution">
    <text evidence="9">The sequence shown here is derived from an EMBL/GenBank/DDBJ whole genome shotgun (WGS) entry which is preliminary data.</text>
</comment>
<proteinExistence type="inferred from homology"/>
<evidence type="ECO:0000256" key="5">
    <source>
        <dbReference type="ARBA" id="ARBA00023070"/>
    </source>
</evidence>
<evidence type="ECO:0000256" key="7">
    <source>
        <dbReference type="SAM" id="Phobius"/>
    </source>
</evidence>
<evidence type="ECO:0000313" key="9">
    <source>
        <dbReference type="EMBL" id="MEO3711203.1"/>
    </source>
</evidence>
<keyword evidence="7" id="KW-0812">Transmembrane</keyword>
<comment type="similarity">
    <text evidence="2">Belongs to the tryptophan 2-monooxygenase family.</text>
</comment>
<organism evidence="9 10">
    <name type="scientific">Roseateles flavus</name>
    <dbReference type="NCBI Taxonomy" id="3149041"/>
    <lineage>
        <taxon>Bacteria</taxon>
        <taxon>Pseudomonadati</taxon>
        <taxon>Pseudomonadota</taxon>
        <taxon>Betaproteobacteria</taxon>
        <taxon>Burkholderiales</taxon>
        <taxon>Sphaerotilaceae</taxon>
        <taxon>Roseateles</taxon>
    </lineage>
</organism>
<sequence>MPTHTTPARGPSRRAWLQRLGAVAGSGAVYAAMSALGLAQASPAEARFRLGPAPARGRRVLVLGAGVAGLVSALELLRAGYEVEILEYQDRIGGRCWTLRGGDHYTELGGAPQHCQFDRGQYFNPGPWRIPFHHHGVLDYCRQLGVRLEPFVQLNHNAYVHSPRVAGGRPQRLREVQADFRGDVAELLAKLVRQQPLDETLSTEDRERLVQALQQFGGLDREGRYRAGEAAADRRGFEPFPGMGVSAHPPEAQPQGLQALLRSGLWGQLDQGAGFEYQTPLFQPVGGMDRIAHALAQAVGQQRIRLRRRVSAIQQDARGVRVQVQDLSRPGQPEQTVQADWCICTLPLSVLSQLDVQCSAALHEAIEAVPYFSAFKAGLQFKRRFWEEDEAIFGGMSSTELPIRLIAYPNHELQGRKGVLLGAYAFGTQALEFTSLPPAERLREVLRMDSQIHPQAATEYESGMTVGWHRHPATLGCFGDWSRVARERHYPTLLKMDGRLILAGEHASLLPAWQEGAVLSARHAITQLHEKARAA</sequence>
<dbReference type="EC" id="1.13.12.3" evidence="3"/>
<protein>
    <recommendedName>
        <fullName evidence="4">Tryptophan 2-monooxygenase</fullName>
        <ecNumber evidence="3">1.13.12.3</ecNumber>
    </recommendedName>
</protein>
<feature type="transmembrane region" description="Helical" evidence="7">
    <location>
        <begin position="20"/>
        <end position="39"/>
    </location>
</feature>
<dbReference type="Gene3D" id="3.90.660.10">
    <property type="match status" value="1"/>
</dbReference>
<keyword evidence="5" id="KW-0073">Auxin biosynthesis</keyword>
<feature type="domain" description="Amine oxidase" evidence="8">
    <location>
        <begin position="67"/>
        <end position="524"/>
    </location>
</feature>
<keyword evidence="7" id="KW-1133">Transmembrane helix</keyword>
<dbReference type="EMBL" id="JBDPZC010000001">
    <property type="protein sequence ID" value="MEO3711203.1"/>
    <property type="molecule type" value="Genomic_DNA"/>
</dbReference>
<dbReference type="InterPro" id="IPR006311">
    <property type="entry name" value="TAT_signal"/>
</dbReference>
<keyword evidence="10" id="KW-1185">Reference proteome</keyword>
<dbReference type="PANTHER" id="PTHR10742:SF342">
    <property type="entry name" value="AMINE OXIDASE"/>
    <property type="match status" value="1"/>
</dbReference>
<dbReference type="InterPro" id="IPR002937">
    <property type="entry name" value="Amino_oxidase"/>
</dbReference>
<dbReference type="InterPro" id="IPR050281">
    <property type="entry name" value="Flavin_monoamine_oxidase"/>
</dbReference>
<name>A0ABV0G824_9BURK</name>
<keyword evidence="7" id="KW-0472">Membrane</keyword>
<gene>
    <name evidence="9" type="ORF">ABDJ40_00315</name>
</gene>
<dbReference type="InterPro" id="IPR036188">
    <property type="entry name" value="FAD/NAD-bd_sf"/>
</dbReference>
<evidence type="ECO:0000256" key="3">
    <source>
        <dbReference type="ARBA" id="ARBA00012535"/>
    </source>
</evidence>
<dbReference type="RefSeq" id="WP_347604541.1">
    <property type="nucleotide sequence ID" value="NZ_JBDPZC010000001.1"/>
</dbReference>
<dbReference type="SUPFAM" id="SSF51905">
    <property type="entry name" value="FAD/NAD(P)-binding domain"/>
    <property type="match status" value="1"/>
</dbReference>
<dbReference type="Gene3D" id="3.50.50.60">
    <property type="entry name" value="FAD/NAD(P)-binding domain"/>
    <property type="match status" value="1"/>
</dbReference>
<comment type="catalytic activity">
    <reaction evidence="6">
        <text>L-tryptophan + O2 = indole-3-acetamide + CO2 + H2O</text>
        <dbReference type="Rhea" id="RHEA:16165"/>
        <dbReference type="ChEBI" id="CHEBI:15377"/>
        <dbReference type="ChEBI" id="CHEBI:15379"/>
        <dbReference type="ChEBI" id="CHEBI:16031"/>
        <dbReference type="ChEBI" id="CHEBI:16526"/>
        <dbReference type="ChEBI" id="CHEBI:57912"/>
        <dbReference type="EC" id="1.13.12.3"/>
    </reaction>
</comment>
<evidence type="ECO:0000256" key="4">
    <source>
        <dbReference type="ARBA" id="ARBA00017871"/>
    </source>
</evidence>
<evidence type="ECO:0000256" key="6">
    <source>
        <dbReference type="ARBA" id="ARBA00047321"/>
    </source>
</evidence>
<accession>A0ABV0G824</accession>
<dbReference type="Pfam" id="PF01593">
    <property type="entry name" value="Amino_oxidase"/>
    <property type="match status" value="1"/>
</dbReference>
<dbReference type="PANTHER" id="PTHR10742">
    <property type="entry name" value="FLAVIN MONOAMINE OXIDASE"/>
    <property type="match status" value="1"/>
</dbReference>
<evidence type="ECO:0000256" key="1">
    <source>
        <dbReference type="ARBA" id="ARBA00004814"/>
    </source>
</evidence>
<evidence type="ECO:0000256" key="2">
    <source>
        <dbReference type="ARBA" id="ARBA00005833"/>
    </source>
</evidence>